<feature type="compositionally biased region" description="Basic and acidic residues" evidence="1">
    <location>
        <begin position="254"/>
        <end position="268"/>
    </location>
</feature>
<evidence type="ECO:0000313" key="2">
    <source>
        <dbReference type="EMBL" id="GBG93138.1"/>
    </source>
</evidence>
<dbReference type="EMBL" id="BFEA01001259">
    <property type="protein sequence ID" value="GBG93138.1"/>
    <property type="molecule type" value="Genomic_DNA"/>
</dbReference>
<sequence>MKAWVTSTLSESLKLINAKLDGVDKKLKLDAAERDELERLRREVRGQGNKELSSNEKRKRSVARTPVENSPSATRAKPRSRGSSKLKPKRIELSDDEGPSGAKQNLQPKMESTSSELSEIKRLLAALISGLPDPKGKAKVVEPGTGEEGRKGKAIELEHPGPAIEANPKEDVDIVQNAQVDGDEEDPDEDGFAAYMKIRAEYYNSLHYTRVQDLCKERDVEYFKKDVAVWELARQDLQEYADSLKGDLGTGERGGSRRKEAPGDKNYVDSEGDCDAVKGN</sequence>
<keyword evidence="3" id="KW-1185">Reference proteome</keyword>
<organism evidence="2 3">
    <name type="scientific">Chara braunii</name>
    <name type="common">Braun's stonewort</name>
    <dbReference type="NCBI Taxonomy" id="69332"/>
    <lineage>
        <taxon>Eukaryota</taxon>
        <taxon>Viridiplantae</taxon>
        <taxon>Streptophyta</taxon>
        <taxon>Charophyceae</taxon>
        <taxon>Charales</taxon>
        <taxon>Characeae</taxon>
        <taxon>Chara</taxon>
    </lineage>
</organism>
<dbReference type="AlphaFoldDB" id="A0A388MEY9"/>
<accession>A0A388MEY9</accession>
<feature type="region of interest" description="Disordered" evidence="1">
    <location>
        <begin position="40"/>
        <end position="117"/>
    </location>
</feature>
<feature type="compositionally biased region" description="Basic residues" evidence="1">
    <location>
        <begin position="76"/>
        <end position="88"/>
    </location>
</feature>
<evidence type="ECO:0000313" key="3">
    <source>
        <dbReference type="Proteomes" id="UP000265515"/>
    </source>
</evidence>
<dbReference type="Gramene" id="GBG93138">
    <property type="protein sequence ID" value="GBG93138"/>
    <property type="gene ID" value="CBR_g59535"/>
</dbReference>
<gene>
    <name evidence="2" type="ORF">CBR_g59535</name>
</gene>
<evidence type="ECO:0000256" key="1">
    <source>
        <dbReference type="SAM" id="MobiDB-lite"/>
    </source>
</evidence>
<feature type="compositionally biased region" description="Polar residues" evidence="1">
    <location>
        <begin position="102"/>
        <end position="117"/>
    </location>
</feature>
<dbReference type="Proteomes" id="UP000265515">
    <property type="component" value="Unassembled WGS sequence"/>
</dbReference>
<feature type="region of interest" description="Disordered" evidence="1">
    <location>
        <begin position="132"/>
        <end position="152"/>
    </location>
</feature>
<proteinExistence type="predicted"/>
<protein>
    <submittedName>
        <fullName evidence="2">Uncharacterized protein</fullName>
    </submittedName>
</protein>
<comment type="caution">
    <text evidence="2">The sequence shown here is derived from an EMBL/GenBank/DDBJ whole genome shotgun (WGS) entry which is preliminary data.</text>
</comment>
<feature type="region of interest" description="Disordered" evidence="1">
    <location>
        <begin position="242"/>
        <end position="280"/>
    </location>
</feature>
<reference evidence="2 3" key="1">
    <citation type="journal article" date="2018" name="Cell">
        <title>The Chara Genome: Secondary Complexity and Implications for Plant Terrestrialization.</title>
        <authorList>
            <person name="Nishiyama T."/>
            <person name="Sakayama H."/>
            <person name="Vries J.D."/>
            <person name="Buschmann H."/>
            <person name="Saint-Marcoux D."/>
            <person name="Ullrich K.K."/>
            <person name="Haas F.B."/>
            <person name="Vanderstraeten L."/>
            <person name="Becker D."/>
            <person name="Lang D."/>
            <person name="Vosolsobe S."/>
            <person name="Rombauts S."/>
            <person name="Wilhelmsson P.K.I."/>
            <person name="Janitza P."/>
            <person name="Kern R."/>
            <person name="Heyl A."/>
            <person name="Rumpler F."/>
            <person name="Villalobos L.I.A.C."/>
            <person name="Clay J.M."/>
            <person name="Skokan R."/>
            <person name="Toyoda A."/>
            <person name="Suzuki Y."/>
            <person name="Kagoshima H."/>
            <person name="Schijlen E."/>
            <person name="Tajeshwar N."/>
            <person name="Catarino B."/>
            <person name="Hetherington A.J."/>
            <person name="Saltykova A."/>
            <person name="Bonnot C."/>
            <person name="Breuninger H."/>
            <person name="Symeonidi A."/>
            <person name="Radhakrishnan G.V."/>
            <person name="Van Nieuwerburgh F."/>
            <person name="Deforce D."/>
            <person name="Chang C."/>
            <person name="Karol K.G."/>
            <person name="Hedrich R."/>
            <person name="Ulvskov P."/>
            <person name="Glockner G."/>
            <person name="Delwiche C.F."/>
            <person name="Petrasek J."/>
            <person name="Van de Peer Y."/>
            <person name="Friml J."/>
            <person name="Beilby M."/>
            <person name="Dolan L."/>
            <person name="Kohara Y."/>
            <person name="Sugano S."/>
            <person name="Fujiyama A."/>
            <person name="Delaux P.-M."/>
            <person name="Quint M."/>
            <person name="TheiBen G."/>
            <person name="Hagemann M."/>
            <person name="Harholt J."/>
            <person name="Dunand C."/>
            <person name="Zachgo S."/>
            <person name="Langdale J."/>
            <person name="Maumus F."/>
            <person name="Straeten D.V.D."/>
            <person name="Gould S.B."/>
            <person name="Rensing S.A."/>
        </authorList>
    </citation>
    <scope>NUCLEOTIDE SEQUENCE [LARGE SCALE GENOMIC DNA]</scope>
    <source>
        <strain evidence="2 3">S276</strain>
    </source>
</reference>
<name>A0A388MEY9_CHABU</name>